<reference evidence="2" key="1">
    <citation type="submission" date="2020-11" db="EMBL/GenBank/DDBJ databases">
        <authorList>
            <consortium name="DOE Joint Genome Institute"/>
            <person name="Ahrendt S."/>
            <person name="Riley R."/>
            <person name="Andreopoulos W."/>
            <person name="Labutti K."/>
            <person name="Pangilinan J."/>
            <person name="Ruiz-Duenas F.J."/>
            <person name="Barrasa J.M."/>
            <person name="Sanchez-Garcia M."/>
            <person name="Camarero S."/>
            <person name="Miyauchi S."/>
            <person name="Serrano A."/>
            <person name="Linde D."/>
            <person name="Babiker R."/>
            <person name="Drula E."/>
            <person name="Ayuso-Fernandez I."/>
            <person name="Pacheco R."/>
            <person name="Padilla G."/>
            <person name="Ferreira P."/>
            <person name="Barriuso J."/>
            <person name="Kellner H."/>
            <person name="Castanera R."/>
            <person name="Alfaro M."/>
            <person name="Ramirez L."/>
            <person name="Pisabarro A.G."/>
            <person name="Kuo A."/>
            <person name="Tritt A."/>
            <person name="Lipzen A."/>
            <person name="He G."/>
            <person name="Yan M."/>
            <person name="Ng V."/>
            <person name="Cullen D."/>
            <person name="Martin F."/>
            <person name="Rosso M.-N."/>
            <person name="Henrissat B."/>
            <person name="Hibbett D."/>
            <person name="Martinez A.T."/>
            <person name="Grigoriev I.V."/>
        </authorList>
    </citation>
    <scope>NUCLEOTIDE SEQUENCE</scope>
    <source>
        <strain evidence="2">CIRM-BRFM 674</strain>
    </source>
</reference>
<feature type="region of interest" description="Disordered" evidence="1">
    <location>
        <begin position="31"/>
        <end position="54"/>
    </location>
</feature>
<feature type="region of interest" description="Disordered" evidence="1">
    <location>
        <begin position="85"/>
        <end position="107"/>
    </location>
</feature>
<feature type="compositionally biased region" description="Polar residues" evidence="1">
    <location>
        <begin position="188"/>
        <end position="199"/>
    </location>
</feature>
<comment type="caution">
    <text evidence="2">The sequence shown here is derived from an EMBL/GenBank/DDBJ whole genome shotgun (WGS) entry which is preliminary data.</text>
</comment>
<feature type="compositionally biased region" description="Basic and acidic residues" evidence="1">
    <location>
        <begin position="274"/>
        <end position="312"/>
    </location>
</feature>
<feature type="region of interest" description="Disordered" evidence="1">
    <location>
        <begin position="217"/>
        <end position="240"/>
    </location>
</feature>
<feature type="compositionally biased region" description="Polar residues" evidence="1">
    <location>
        <begin position="605"/>
        <end position="625"/>
    </location>
</feature>
<evidence type="ECO:0000313" key="2">
    <source>
        <dbReference type="EMBL" id="KAF9478743.1"/>
    </source>
</evidence>
<feature type="compositionally biased region" description="Low complexity" evidence="1">
    <location>
        <begin position="750"/>
        <end position="766"/>
    </location>
</feature>
<proteinExistence type="predicted"/>
<feature type="compositionally biased region" description="Polar residues" evidence="1">
    <location>
        <begin position="799"/>
        <end position="808"/>
    </location>
</feature>
<feature type="region of interest" description="Disordered" evidence="1">
    <location>
        <begin position="168"/>
        <end position="201"/>
    </location>
</feature>
<keyword evidence="3" id="KW-1185">Reference proteome</keyword>
<feature type="compositionally biased region" description="Basic and acidic residues" evidence="1">
    <location>
        <begin position="1007"/>
        <end position="1029"/>
    </location>
</feature>
<feature type="compositionally biased region" description="Low complexity" evidence="1">
    <location>
        <begin position="921"/>
        <end position="937"/>
    </location>
</feature>
<feature type="compositionally biased region" description="Acidic residues" evidence="1">
    <location>
        <begin position="544"/>
        <end position="553"/>
    </location>
</feature>
<feature type="compositionally biased region" description="Polar residues" evidence="1">
    <location>
        <begin position="36"/>
        <end position="54"/>
    </location>
</feature>
<feature type="region of interest" description="Disordered" evidence="1">
    <location>
        <begin position="274"/>
        <end position="449"/>
    </location>
</feature>
<name>A0A9P5YZR9_9AGAR</name>
<feature type="region of interest" description="Disordered" evidence="1">
    <location>
        <begin position="919"/>
        <end position="1135"/>
    </location>
</feature>
<feature type="region of interest" description="Disordered" evidence="1">
    <location>
        <begin position="1181"/>
        <end position="1203"/>
    </location>
</feature>
<feature type="compositionally biased region" description="Basic and acidic residues" evidence="1">
    <location>
        <begin position="217"/>
        <end position="227"/>
    </location>
</feature>
<dbReference type="EMBL" id="MU155227">
    <property type="protein sequence ID" value="KAF9478743.1"/>
    <property type="molecule type" value="Genomic_DNA"/>
</dbReference>
<feature type="compositionally biased region" description="Polar residues" evidence="1">
    <location>
        <begin position="696"/>
        <end position="712"/>
    </location>
</feature>
<evidence type="ECO:0000256" key="1">
    <source>
        <dbReference type="SAM" id="MobiDB-lite"/>
    </source>
</evidence>
<feature type="compositionally biased region" description="Polar residues" evidence="1">
    <location>
        <begin position="92"/>
        <end position="107"/>
    </location>
</feature>
<feature type="compositionally biased region" description="Basic residues" evidence="1">
    <location>
        <begin position="313"/>
        <end position="322"/>
    </location>
</feature>
<accession>A0A9P5YZR9</accession>
<feature type="compositionally biased region" description="Basic and acidic residues" evidence="1">
    <location>
        <begin position="526"/>
        <end position="543"/>
    </location>
</feature>
<feature type="region of interest" description="Disordered" evidence="1">
    <location>
        <begin position="1150"/>
        <end position="1169"/>
    </location>
</feature>
<evidence type="ECO:0000313" key="3">
    <source>
        <dbReference type="Proteomes" id="UP000807469"/>
    </source>
</evidence>
<feature type="compositionally biased region" description="Low complexity" evidence="1">
    <location>
        <begin position="665"/>
        <end position="686"/>
    </location>
</feature>
<gene>
    <name evidence="2" type="ORF">BDN70DRAFT_728459</name>
</gene>
<feature type="compositionally biased region" description="Polar residues" evidence="1">
    <location>
        <begin position="734"/>
        <end position="749"/>
    </location>
</feature>
<feature type="compositionally biased region" description="Low complexity" evidence="1">
    <location>
        <begin position="643"/>
        <end position="656"/>
    </location>
</feature>
<dbReference type="OrthoDB" id="3358861at2759"/>
<feature type="compositionally biased region" description="Basic and acidic residues" evidence="1">
    <location>
        <begin position="338"/>
        <end position="348"/>
    </location>
</feature>
<feature type="region of interest" description="Disordered" evidence="1">
    <location>
        <begin position="471"/>
        <end position="808"/>
    </location>
</feature>
<protein>
    <submittedName>
        <fullName evidence="2">Uncharacterized protein</fullName>
    </submittedName>
</protein>
<feature type="compositionally biased region" description="Low complexity" evidence="1">
    <location>
        <begin position="1087"/>
        <end position="1097"/>
    </location>
</feature>
<dbReference type="AlphaFoldDB" id="A0A9P5YZR9"/>
<feature type="compositionally biased region" description="Polar residues" evidence="1">
    <location>
        <begin position="392"/>
        <end position="401"/>
    </location>
</feature>
<feature type="compositionally biased region" description="Polar residues" evidence="1">
    <location>
        <begin position="973"/>
        <end position="982"/>
    </location>
</feature>
<organism evidence="2 3">
    <name type="scientific">Pholiota conissans</name>
    <dbReference type="NCBI Taxonomy" id="109636"/>
    <lineage>
        <taxon>Eukaryota</taxon>
        <taxon>Fungi</taxon>
        <taxon>Dikarya</taxon>
        <taxon>Basidiomycota</taxon>
        <taxon>Agaricomycotina</taxon>
        <taxon>Agaricomycetes</taxon>
        <taxon>Agaricomycetidae</taxon>
        <taxon>Agaricales</taxon>
        <taxon>Agaricineae</taxon>
        <taxon>Strophariaceae</taxon>
        <taxon>Pholiota</taxon>
    </lineage>
</organism>
<sequence length="1227" mass="131081">MFPNRYLTEQGLALHDILMGAAPSNTLRVPELESARPSSEFSSIGPSQSASQINAHELPPPISMAAVMNSGAFADVLPTKPSETLQAEAHTQRPSSHNSSATGSSIFSNTIPATYQVETVKYAPAIAVRVPRTELEAPATEPKVDYTSIPIPAPHALEGYTYDIPTATLPPPVAGPSGLQPSHRTHDSGYSSPQRTITPQPQPLVSAFHSHVLERRITEDSQEDRQRNSAVPNQDDDIDSFDDVKEEQKLVQEGKLAIVENPRFMSEARKREIEREKERAARKEEEERRKLEKGKQRETGESEKEPGSDKKRFSLFHHHPKPDKHETRTVTFSPSTADTHDHDGDRVSPSKGFFGTIRGLFTKPLVPSPTRTSRSPARSETRAARTDDEYSISDNEPSPTKASGRGFQGLFRPSDKNKTRPSNAPWETRTDKNIRQLARQSSFDEPVAAKPGRVGLGLAGSAVATAGVVNATGAGLQKQKSTRGRTVSDIGTGASRAVPEAGYAGKRLKKSPRVGQPAATSPPVRGTDRRSASVDYRGENRWLEEEEGGDEMIVDLGRRRKVGSEVGAPPAEPTKRRAATSAKQAQAPEHAPASITAQAVDVFGPTQTTKGYSSDTAAVQPSASGTVRKKKSLTKKREPVRSPAPSSTVTAPTAPAALPPPAPIIIPSAPKATTPPQATTAAAAAPTPTPVRRGSIRSNVPSIKSPPSQQAGPATVLAAGGEHPSGVLIHQRGWNEQAQAQGGTLSRHNSTTSAASAPTSGSSATKGGKRKSPLGQGMGGSGGVARRASLSGGAPSGKMETSSRAANVNAPTASLVQPLPPALNLMSIVEDVARTNREGWTPETKTRKSMGGTQKAVGLMEVVKAPPPMERAKLEALDAAEMRHWASGSTTTLTMATSPATSRTGMFEIKAPGSVFDQRQAEVPKQPAQVQQPAAVASLSTTYGRPGRPEGLTVPKAPLRSALRTPSPAARPSRTTGQSAQQHCEEQSLPPPVEGVLPWGSDGALEQPRKVDKGKAPAHPEEDTDHSGDESNEVFYSDLEEEESASRPPAVEPASTKQVLPEQRVSMPAEPTTAMNGHAITGHAKTTSEVSQSSTSTAQPRLPHDQSPRRRKSVRVSLQPTFSPSPPAIEYDDEEEQRLHAPWAWSTVQAEQRPSVSRQPHPSLAAPLLPAPVPLRAPVRTVATSEEPDMWANSSDEDEEYTRAKRALTRAARKERDTKAMVVNAMR</sequence>
<feature type="compositionally biased region" description="Basic and acidic residues" evidence="1">
    <location>
        <begin position="377"/>
        <end position="388"/>
    </location>
</feature>
<dbReference type="Proteomes" id="UP000807469">
    <property type="component" value="Unassembled WGS sequence"/>
</dbReference>
<feature type="compositionally biased region" description="Low complexity" evidence="1">
    <location>
        <begin position="784"/>
        <end position="793"/>
    </location>
</feature>
<feature type="compositionally biased region" description="Polar residues" evidence="1">
    <location>
        <begin position="1150"/>
        <end position="1160"/>
    </location>
</feature>